<organism evidence="1">
    <name type="scientific">bioreactor metagenome</name>
    <dbReference type="NCBI Taxonomy" id="1076179"/>
    <lineage>
        <taxon>unclassified sequences</taxon>
        <taxon>metagenomes</taxon>
        <taxon>ecological metagenomes</taxon>
    </lineage>
</organism>
<dbReference type="EMBL" id="VSSQ01135225">
    <property type="protein sequence ID" value="MPN60235.1"/>
    <property type="molecule type" value="Genomic_DNA"/>
</dbReference>
<name>A0A645J967_9ZZZZ</name>
<evidence type="ECO:0000313" key="1">
    <source>
        <dbReference type="EMBL" id="MPN60235.1"/>
    </source>
</evidence>
<comment type="caution">
    <text evidence="1">The sequence shown here is derived from an EMBL/GenBank/DDBJ whole genome shotgun (WGS) entry which is preliminary data.</text>
</comment>
<proteinExistence type="predicted"/>
<sequence length="111" mass="12890">MFFQKCKDVIFFYCFHLFHNGFGNLVVKNIVGTFENLKRTTVHNTPAPNVVQFISFGTHQLHQSLSRFLHQISTNCFGNISFQSKRLQIIFDIGQLTALNAQRRNNRKISL</sequence>
<gene>
    <name evidence="1" type="ORF">SDC9_207960</name>
</gene>
<accession>A0A645J967</accession>
<protein>
    <submittedName>
        <fullName evidence="1">Uncharacterized protein</fullName>
    </submittedName>
</protein>
<reference evidence="1" key="1">
    <citation type="submission" date="2019-08" db="EMBL/GenBank/DDBJ databases">
        <authorList>
            <person name="Kucharzyk K."/>
            <person name="Murdoch R.W."/>
            <person name="Higgins S."/>
            <person name="Loffler F."/>
        </authorList>
    </citation>
    <scope>NUCLEOTIDE SEQUENCE</scope>
</reference>
<dbReference type="AlphaFoldDB" id="A0A645J967"/>